<dbReference type="NCBIfam" id="TIGR04183">
    <property type="entry name" value="Por_Secre_tail"/>
    <property type="match status" value="1"/>
</dbReference>
<dbReference type="InterPro" id="IPR022409">
    <property type="entry name" value="PKD/Chitinase_dom"/>
</dbReference>
<dbReference type="SUPFAM" id="SSF49299">
    <property type="entry name" value="PKD domain"/>
    <property type="match status" value="1"/>
</dbReference>
<dbReference type="SUPFAM" id="SSF51445">
    <property type="entry name" value="(Trans)glycosidases"/>
    <property type="match status" value="1"/>
</dbReference>
<dbReference type="InterPro" id="IPR017853">
    <property type="entry name" value="GH"/>
</dbReference>
<reference evidence="3 4" key="1">
    <citation type="submission" date="2016-10" db="EMBL/GenBank/DDBJ databases">
        <authorList>
            <person name="de Groot N.N."/>
        </authorList>
    </citation>
    <scope>NUCLEOTIDE SEQUENCE [LARGE SCALE GENOMIC DNA]</scope>
    <source>
        <strain evidence="3 4">DSM 18180</strain>
    </source>
</reference>
<dbReference type="STRING" id="369401.SAMN05428642_1021012"/>
<evidence type="ECO:0000259" key="2">
    <source>
        <dbReference type="PROSITE" id="PS50093"/>
    </source>
</evidence>
<keyword evidence="4" id="KW-1185">Reference proteome</keyword>
<dbReference type="EMBL" id="FPKV01000002">
    <property type="protein sequence ID" value="SFZ92810.1"/>
    <property type="molecule type" value="Genomic_DNA"/>
</dbReference>
<dbReference type="Pfam" id="PF18962">
    <property type="entry name" value="Por_Secre_tail"/>
    <property type="match status" value="1"/>
</dbReference>
<dbReference type="Gene3D" id="3.20.20.80">
    <property type="entry name" value="Glycosidases"/>
    <property type="match status" value="1"/>
</dbReference>
<dbReference type="PANTHER" id="PTHR37398">
    <property type="entry name" value="ENDO-BETA-1,4-MANNANASE"/>
    <property type="match status" value="1"/>
</dbReference>
<feature type="domain" description="PKD" evidence="2">
    <location>
        <begin position="365"/>
        <end position="450"/>
    </location>
</feature>
<dbReference type="InterPro" id="IPR035986">
    <property type="entry name" value="PKD_dom_sf"/>
</dbReference>
<evidence type="ECO:0000313" key="4">
    <source>
        <dbReference type="Proteomes" id="UP000182544"/>
    </source>
</evidence>
<dbReference type="Pfam" id="PF18911">
    <property type="entry name" value="PKD_4"/>
    <property type="match status" value="1"/>
</dbReference>
<dbReference type="InterPro" id="IPR000601">
    <property type="entry name" value="PKD_dom"/>
</dbReference>
<proteinExistence type="predicted"/>
<dbReference type="InterPro" id="IPR013783">
    <property type="entry name" value="Ig-like_fold"/>
</dbReference>
<organism evidence="3 4">
    <name type="scientific">Flaviramulus basaltis</name>
    <dbReference type="NCBI Taxonomy" id="369401"/>
    <lineage>
        <taxon>Bacteria</taxon>
        <taxon>Pseudomonadati</taxon>
        <taxon>Bacteroidota</taxon>
        <taxon>Flavobacteriia</taxon>
        <taxon>Flavobacteriales</taxon>
        <taxon>Flavobacteriaceae</taxon>
        <taxon>Flaviramulus</taxon>
    </lineage>
</organism>
<dbReference type="SMART" id="SM00089">
    <property type="entry name" value="PKD"/>
    <property type="match status" value="1"/>
</dbReference>
<dbReference type="Proteomes" id="UP000182544">
    <property type="component" value="Unassembled WGS sequence"/>
</dbReference>
<sequence length="621" mass="67522">MFFVGLLLTLTVNSQNTVEMNCQDLFLSGVNLAWDQFGGDVGFDSNPNLAFFDTFFSDVKAAGGNSVRWWFHTDGSFTPEIQSSGYVTGLHETLTNDQIIAQVVSILDTAEANDIYLNISLFSFDMLQDYSGKAWTGNDFTGNKPFFESESNIQSYIDNALTPLVNAVKDHNALGSWEIFNEPEGMTSQFGWTGNQGGEFISITDVQLTVNMLADAIHNVDPDALVTNGAWAMIANTDNGSYTNYYSDANLLAIGNNNYPNGTLDYYQVHYYDWQSTAISPFAHPASFWNLDKPLVIGEFHANEANTALGVTDDSPYDWLYDNGYAGAWGWQYNTTELWSDIEPQIAYMQIQNPTAVNIDPNACLSAEFSSNVTSTCEDNAVTFTAASSSSNITSWIWDFGDGQTANTKGPHAITYTTAGTYSVSLTTSNGVDNDTVIKTDLITITAPSTVAVTIADGSSCATSVTFNAELTPTIASGASLRWYLNNAFQSSASGQLSFTPASIADGDQIRFEVSHSSLSVCHTSSTLVSETITLDCNALSADEFNLNSIELYPNPVTNIINIRGLHETANIEVYSSYGNKVLSLKSIESNKIDISNLASGMYVVRISTDKGQAVKKVIKL</sequence>
<keyword evidence="1" id="KW-0732">Signal</keyword>
<gene>
    <name evidence="3" type="ORF">SAMN05428642_1021012</name>
</gene>
<name>A0A1K2IKK9_9FLAO</name>
<dbReference type="PROSITE" id="PS50093">
    <property type="entry name" value="PKD"/>
    <property type="match status" value="1"/>
</dbReference>
<dbReference type="CDD" id="cd00146">
    <property type="entry name" value="PKD"/>
    <property type="match status" value="1"/>
</dbReference>
<dbReference type="InterPro" id="IPR026444">
    <property type="entry name" value="Secre_tail"/>
</dbReference>
<dbReference type="AlphaFoldDB" id="A0A1K2IKK9"/>
<evidence type="ECO:0000313" key="3">
    <source>
        <dbReference type="EMBL" id="SFZ92810.1"/>
    </source>
</evidence>
<accession>A0A1K2IKK9</accession>
<protein>
    <submittedName>
        <fullName evidence="3">Por secretion system C-terminal sorting domain-containing protein</fullName>
    </submittedName>
</protein>
<evidence type="ECO:0000256" key="1">
    <source>
        <dbReference type="ARBA" id="ARBA00022729"/>
    </source>
</evidence>
<dbReference type="PANTHER" id="PTHR37398:SF3">
    <property type="entry name" value="GLYCOSIDE HYDROLASE FAMILY 5 DOMAIN-CONTAINING PROTEIN"/>
    <property type="match status" value="1"/>
</dbReference>
<dbReference type="Gene3D" id="2.60.40.10">
    <property type="entry name" value="Immunoglobulins"/>
    <property type="match status" value="1"/>
</dbReference>